<protein>
    <recommendedName>
        <fullName evidence="3">Sugar transferase</fullName>
    </recommendedName>
</protein>
<dbReference type="InterPro" id="IPR054619">
    <property type="entry name" value="Npun_R2821-like"/>
</dbReference>
<dbReference type="Gene3D" id="3.90.550.10">
    <property type="entry name" value="Spore Coat Polysaccharide Biosynthesis Protein SpsA, Chain A"/>
    <property type="match status" value="1"/>
</dbReference>
<keyword evidence="2" id="KW-1185">Reference proteome</keyword>
<dbReference type="RefSeq" id="WP_006619769.1">
    <property type="nucleotide sequence ID" value="NZ_BIMW01000190.1"/>
</dbReference>
<gene>
    <name evidence="1" type="ORF">NIES46_44810</name>
</gene>
<proteinExistence type="predicted"/>
<dbReference type="GeneID" id="301685214"/>
<dbReference type="InterPro" id="IPR029044">
    <property type="entry name" value="Nucleotide-diphossugar_trans"/>
</dbReference>
<evidence type="ECO:0008006" key="3">
    <source>
        <dbReference type="Google" id="ProtNLM"/>
    </source>
</evidence>
<dbReference type="Proteomes" id="UP000326169">
    <property type="component" value="Unassembled WGS sequence"/>
</dbReference>
<evidence type="ECO:0000313" key="2">
    <source>
        <dbReference type="Proteomes" id="UP000326169"/>
    </source>
</evidence>
<accession>A0A5M3TFQ9</accession>
<name>A0A5M3TFQ9_LIMPL</name>
<reference evidence="1 2" key="1">
    <citation type="journal article" date="2019" name="J Genomics">
        <title>The Draft Genome of a Hydrogen-producing Cyanobacterium, Arthrospira platensis NIES-46.</title>
        <authorList>
            <person name="Suzuki S."/>
            <person name="Yamaguchi H."/>
            <person name="Kawachi M."/>
        </authorList>
    </citation>
    <scope>NUCLEOTIDE SEQUENCE [LARGE SCALE GENOMIC DNA]</scope>
    <source>
        <strain evidence="1 2">NIES-46</strain>
    </source>
</reference>
<dbReference type="EMBL" id="BIMW01000190">
    <property type="protein sequence ID" value="GCE96409.1"/>
    <property type="molecule type" value="Genomic_DNA"/>
</dbReference>
<evidence type="ECO:0000313" key="1">
    <source>
        <dbReference type="EMBL" id="GCE96409.1"/>
    </source>
</evidence>
<sequence>MTDGIYTFANDVVYDQLVALLNSIEVNGGRELPVCIIPYNAQLDKIRAEVAKRSLVTLFDNQESIAFWENFSTQAWNTHDRAQKIWAERGLSSPYRLAMHRKLCSINGPFDKFVYFDADTLLMGPLDAVYEKLDQYDWVTNDFQYKSDIKYIFDRPEGQFYQVFDPQYVKSHIFCAGWFASKRGIFTQAILDHILHNLKMGESDAMALFGPDQSLLNYMVLRSNISFYNFAYHNLEQATGSHWSSTFDVVDNVLYDKGKKITYIHFMSISAGKFTQLCGGEDVKIPYQDVFLHYRYLKSPSDRPQLKPPSWLVQVQRNVKNAIAKISDRVSSKMRKIKRSLS</sequence>
<comment type="caution">
    <text evidence="1">The sequence shown here is derived from an EMBL/GenBank/DDBJ whole genome shotgun (WGS) entry which is preliminary data.</text>
</comment>
<organism evidence="1 2">
    <name type="scientific">Limnospira platensis NIES-46</name>
    <dbReference type="NCBI Taxonomy" id="1236695"/>
    <lineage>
        <taxon>Bacteria</taxon>
        <taxon>Bacillati</taxon>
        <taxon>Cyanobacteriota</taxon>
        <taxon>Cyanophyceae</taxon>
        <taxon>Oscillatoriophycideae</taxon>
        <taxon>Oscillatoriales</taxon>
        <taxon>Sirenicapillariaceae</taxon>
        <taxon>Limnospira</taxon>
    </lineage>
</organism>
<dbReference type="SUPFAM" id="SSF53448">
    <property type="entry name" value="Nucleotide-diphospho-sugar transferases"/>
    <property type="match status" value="1"/>
</dbReference>
<dbReference type="NCBIfam" id="NF045582">
    <property type="entry name" value="Npun_R2823_gen"/>
    <property type="match status" value="1"/>
</dbReference>